<dbReference type="InterPro" id="IPR002197">
    <property type="entry name" value="HTH_Fis"/>
</dbReference>
<dbReference type="EMBL" id="FNVG01000001">
    <property type="protein sequence ID" value="SEF50015.1"/>
    <property type="molecule type" value="Genomic_DNA"/>
</dbReference>
<dbReference type="PANTHER" id="PTHR32071">
    <property type="entry name" value="TRANSCRIPTIONAL REGULATORY PROTEIN"/>
    <property type="match status" value="1"/>
</dbReference>
<dbReference type="InterPro" id="IPR027417">
    <property type="entry name" value="P-loop_NTPase"/>
</dbReference>
<name>A0A1H5SHQ2_9VIBR</name>
<dbReference type="SUPFAM" id="SSF46689">
    <property type="entry name" value="Homeodomain-like"/>
    <property type="match status" value="1"/>
</dbReference>
<dbReference type="AlphaFoldDB" id="A0A1H5SHQ2"/>
<dbReference type="SMART" id="SM00382">
    <property type="entry name" value="AAA"/>
    <property type="match status" value="1"/>
</dbReference>
<feature type="domain" description="Sigma-54 factor interaction" evidence="6">
    <location>
        <begin position="4"/>
        <end position="233"/>
    </location>
</feature>
<dbReference type="Proteomes" id="UP000236721">
    <property type="component" value="Unassembled WGS sequence"/>
</dbReference>
<dbReference type="Gene3D" id="3.40.50.300">
    <property type="entry name" value="P-loop containing nucleotide triphosphate hydrolases"/>
    <property type="match status" value="1"/>
</dbReference>
<dbReference type="GO" id="GO:0043565">
    <property type="term" value="F:sequence-specific DNA binding"/>
    <property type="evidence" value="ECO:0007669"/>
    <property type="project" value="InterPro"/>
</dbReference>
<dbReference type="FunFam" id="3.40.50.300:FF:000006">
    <property type="entry name" value="DNA-binding transcriptional regulator NtrC"/>
    <property type="match status" value="1"/>
</dbReference>
<dbReference type="PRINTS" id="PR01590">
    <property type="entry name" value="HTHFIS"/>
</dbReference>
<evidence type="ECO:0000259" key="6">
    <source>
        <dbReference type="PROSITE" id="PS50045"/>
    </source>
</evidence>
<keyword evidence="3" id="KW-0805">Transcription regulation</keyword>
<keyword evidence="4" id="KW-0238">DNA-binding</keyword>
<organism evidence="7 8">
    <name type="scientific">Vibrio hangzhouensis</name>
    <dbReference type="NCBI Taxonomy" id="462991"/>
    <lineage>
        <taxon>Bacteria</taxon>
        <taxon>Pseudomonadati</taxon>
        <taxon>Pseudomonadota</taxon>
        <taxon>Gammaproteobacteria</taxon>
        <taxon>Vibrionales</taxon>
        <taxon>Vibrionaceae</taxon>
        <taxon>Vibrio</taxon>
    </lineage>
</organism>
<accession>A0A1H5SHQ2</accession>
<dbReference type="Pfam" id="PF25601">
    <property type="entry name" value="AAA_lid_14"/>
    <property type="match status" value="1"/>
</dbReference>
<dbReference type="Pfam" id="PF02954">
    <property type="entry name" value="HTH_8"/>
    <property type="match status" value="1"/>
</dbReference>
<dbReference type="Pfam" id="PF00158">
    <property type="entry name" value="Sigma54_activat"/>
    <property type="match status" value="1"/>
</dbReference>
<dbReference type="PANTHER" id="PTHR32071:SF57">
    <property type="entry name" value="C4-DICARBOXYLATE TRANSPORT TRANSCRIPTIONAL REGULATORY PROTEIN DCTD"/>
    <property type="match status" value="1"/>
</dbReference>
<evidence type="ECO:0000256" key="2">
    <source>
        <dbReference type="ARBA" id="ARBA00022840"/>
    </source>
</evidence>
<evidence type="ECO:0000256" key="4">
    <source>
        <dbReference type="ARBA" id="ARBA00023125"/>
    </source>
</evidence>
<dbReference type="InterPro" id="IPR025943">
    <property type="entry name" value="Sigma_54_int_dom_ATP-bd_2"/>
</dbReference>
<dbReference type="SUPFAM" id="SSF52540">
    <property type="entry name" value="P-loop containing nucleoside triphosphate hydrolases"/>
    <property type="match status" value="1"/>
</dbReference>
<gene>
    <name evidence="7" type="ORF">SAMN04488244_101370</name>
</gene>
<keyword evidence="8" id="KW-1185">Reference proteome</keyword>
<dbReference type="InterPro" id="IPR058031">
    <property type="entry name" value="AAA_lid_NorR"/>
</dbReference>
<keyword evidence="1" id="KW-0547">Nucleotide-binding</keyword>
<evidence type="ECO:0000256" key="3">
    <source>
        <dbReference type="ARBA" id="ARBA00023015"/>
    </source>
</evidence>
<keyword evidence="5" id="KW-0804">Transcription</keyword>
<evidence type="ECO:0000313" key="7">
    <source>
        <dbReference type="EMBL" id="SEF50015.1"/>
    </source>
</evidence>
<dbReference type="RefSeq" id="WP_103878601.1">
    <property type="nucleotide sequence ID" value="NZ_FNVG01000001.1"/>
</dbReference>
<dbReference type="PROSITE" id="PS50045">
    <property type="entry name" value="SIGMA54_INTERACT_4"/>
    <property type="match status" value="1"/>
</dbReference>
<evidence type="ECO:0000313" key="8">
    <source>
        <dbReference type="Proteomes" id="UP000236721"/>
    </source>
</evidence>
<evidence type="ECO:0000256" key="1">
    <source>
        <dbReference type="ARBA" id="ARBA00022741"/>
    </source>
</evidence>
<dbReference type="PROSITE" id="PS00676">
    <property type="entry name" value="SIGMA54_INTERACT_2"/>
    <property type="match status" value="1"/>
</dbReference>
<evidence type="ECO:0000256" key="5">
    <source>
        <dbReference type="ARBA" id="ARBA00023163"/>
    </source>
</evidence>
<dbReference type="InterPro" id="IPR009057">
    <property type="entry name" value="Homeodomain-like_sf"/>
</dbReference>
<reference evidence="8" key="1">
    <citation type="submission" date="2016-10" db="EMBL/GenBank/DDBJ databases">
        <authorList>
            <person name="Varghese N."/>
            <person name="Submissions S."/>
        </authorList>
    </citation>
    <scope>NUCLEOTIDE SEQUENCE [LARGE SCALE GENOMIC DNA]</scope>
    <source>
        <strain evidence="8">CGMCC 1.7062</strain>
    </source>
</reference>
<dbReference type="InterPro" id="IPR003593">
    <property type="entry name" value="AAA+_ATPase"/>
</dbReference>
<dbReference type="Gene3D" id="1.10.8.60">
    <property type="match status" value="1"/>
</dbReference>
<protein>
    <submittedName>
        <fullName evidence="7">Sigma-54 dependent transcriptional regulator, tetracycline resistant transcriptional regulator</fullName>
    </submittedName>
</protein>
<dbReference type="CDD" id="cd00009">
    <property type="entry name" value="AAA"/>
    <property type="match status" value="1"/>
</dbReference>
<sequence>MTGLTGVSKAIEFTNKRISQYAASDSEILIQGETGVGKSRCARLIHDTSKRCKGPFVELNCGSIPRGLVESELFGHEKGAFTGAIKNHVGFIRRANKGTLFLDEIGDMPVEVQGHLLHFLETKQINSVGSDSTDTIDCRVIAATNEPIDLLIEHDDFRQDLFYRLNVLPLTLPSLRERPEDIQILADIFLLQEMTLAGRSGLKLSTNSYTVLRHHSWPGNIRELKNVIKRAVVLSQDSLIEPEALGLDVEMPFRPIDLKNIRSEFIEQVIRSHKFNMTAAARYLKISRPTLYRLVKKHNIELDS</sequence>
<proteinExistence type="predicted"/>
<keyword evidence="2" id="KW-0067">ATP-binding</keyword>
<dbReference type="GO" id="GO:0006355">
    <property type="term" value="P:regulation of DNA-templated transcription"/>
    <property type="evidence" value="ECO:0007669"/>
    <property type="project" value="InterPro"/>
</dbReference>
<dbReference type="InterPro" id="IPR025944">
    <property type="entry name" value="Sigma_54_int_dom_CS"/>
</dbReference>
<dbReference type="PROSITE" id="PS00688">
    <property type="entry name" value="SIGMA54_INTERACT_3"/>
    <property type="match status" value="1"/>
</dbReference>
<dbReference type="Gene3D" id="1.10.10.60">
    <property type="entry name" value="Homeodomain-like"/>
    <property type="match status" value="1"/>
</dbReference>
<dbReference type="GO" id="GO:0005524">
    <property type="term" value="F:ATP binding"/>
    <property type="evidence" value="ECO:0007669"/>
    <property type="project" value="UniProtKB-KW"/>
</dbReference>
<dbReference type="InterPro" id="IPR002078">
    <property type="entry name" value="Sigma_54_int"/>
</dbReference>
<dbReference type="OrthoDB" id="9804019at2"/>